<dbReference type="GO" id="GO:0016567">
    <property type="term" value="P:protein ubiquitination"/>
    <property type="evidence" value="ECO:0007669"/>
    <property type="project" value="UniProtKB-UniRule"/>
</dbReference>
<protein>
    <recommendedName>
        <fullName evidence="4">SKP1-like protein</fullName>
    </recommendedName>
</protein>
<dbReference type="Pfam" id="PF01466">
    <property type="entry name" value="Skp1"/>
    <property type="match status" value="1"/>
</dbReference>
<dbReference type="InterPro" id="IPR016072">
    <property type="entry name" value="Skp1_comp_dimer"/>
</dbReference>
<dbReference type="Proteomes" id="UP000790787">
    <property type="component" value="Chromosome 17"/>
</dbReference>
<evidence type="ECO:0000256" key="1">
    <source>
        <dbReference type="ARBA" id="ARBA00004906"/>
    </source>
</evidence>
<dbReference type="InterPro" id="IPR011333">
    <property type="entry name" value="SKP1/BTB/POZ_sf"/>
</dbReference>
<dbReference type="OrthoDB" id="7827685at2759"/>
<reference evidence="6" key="2">
    <citation type="submission" date="2025-08" db="UniProtKB">
        <authorList>
            <consortium name="RefSeq"/>
        </authorList>
    </citation>
    <scope>IDENTIFICATION</scope>
    <source>
        <tissue evidence="6">Leaf</tissue>
    </source>
</reference>
<dbReference type="GO" id="GO:0005634">
    <property type="term" value="C:nucleus"/>
    <property type="evidence" value="ECO:0000318"/>
    <property type="project" value="GO_Central"/>
</dbReference>
<reference evidence="5" key="1">
    <citation type="journal article" date="2014" name="Nat. Commun.">
        <title>The tobacco genome sequence and its comparison with those of tomato and potato.</title>
        <authorList>
            <person name="Sierro N."/>
            <person name="Battey J.N."/>
            <person name="Ouadi S."/>
            <person name="Bakaher N."/>
            <person name="Bovet L."/>
            <person name="Willig A."/>
            <person name="Goepfert S."/>
            <person name="Peitsch M.C."/>
            <person name="Ivanov N.V."/>
        </authorList>
    </citation>
    <scope>NUCLEOTIDE SEQUENCE [LARGE SCALE GENOMIC DNA]</scope>
</reference>
<gene>
    <name evidence="6" type="primary">LOC107794237</name>
</gene>
<evidence type="ECO:0000256" key="4">
    <source>
        <dbReference type="PIRNR" id="PIRNR028729"/>
    </source>
</evidence>
<dbReference type="PANTHER" id="PTHR11165">
    <property type="entry name" value="SKP1"/>
    <property type="match status" value="1"/>
</dbReference>
<comment type="similarity">
    <text evidence="2 4">Belongs to the SKP1 family.</text>
</comment>
<dbReference type="STRING" id="4097.A0A1S4A6H3"/>
<dbReference type="GO" id="GO:0031146">
    <property type="term" value="P:SCF-dependent proteasomal ubiquitin-dependent protein catabolic process"/>
    <property type="evidence" value="ECO:0000318"/>
    <property type="project" value="GO_Central"/>
</dbReference>
<dbReference type="InterPro" id="IPR036296">
    <property type="entry name" value="SKP1-like_dim_sf"/>
</dbReference>
<dbReference type="Gene3D" id="3.30.710.10">
    <property type="entry name" value="Potassium Channel Kv1.1, Chain A"/>
    <property type="match status" value="1"/>
</dbReference>
<dbReference type="PaxDb" id="4097-A0A1S4A6H3"/>
<comment type="subunit">
    <text evidence="4">Part of a SCF (SKP1-cullin-F-box) protein ligase complex.</text>
</comment>
<dbReference type="Pfam" id="PF03931">
    <property type="entry name" value="Skp1_POZ"/>
    <property type="match status" value="1"/>
</dbReference>
<dbReference type="AlphaFoldDB" id="A0A1S4A6H3"/>
<dbReference type="InterPro" id="IPR016073">
    <property type="entry name" value="Skp1_comp_POZ"/>
</dbReference>
<dbReference type="InterPro" id="IPR016897">
    <property type="entry name" value="SKP1"/>
</dbReference>
<comment type="function">
    <text evidence="4">Involved in ubiquitination and subsequent proteasomal degradation of target proteins. Together with CUL1, RBX1 and a F-box protein, it forms a SCF E3 ubiquitin ligase complex. The functional specificity of this complex depends on the type of F-box protein. In the SCF complex, it serves as an adapter that links the F-box protein to CUL1.</text>
</comment>
<dbReference type="GO" id="GO:0009867">
    <property type="term" value="P:jasmonic acid mediated signaling pathway"/>
    <property type="evidence" value="ECO:0007669"/>
    <property type="project" value="UniProtKB-ARBA"/>
</dbReference>
<name>A0A1S4A6H3_TOBAC</name>
<evidence type="ECO:0000313" key="5">
    <source>
        <dbReference type="Proteomes" id="UP000790787"/>
    </source>
</evidence>
<proteinExistence type="inferred from homology"/>
<dbReference type="CDD" id="cd18322">
    <property type="entry name" value="BTB_POZ_SKP1"/>
    <property type="match status" value="1"/>
</dbReference>
<organism evidence="5 6">
    <name type="scientific">Nicotiana tabacum</name>
    <name type="common">Common tobacco</name>
    <dbReference type="NCBI Taxonomy" id="4097"/>
    <lineage>
        <taxon>Eukaryota</taxon>
        <taxon>Viridiplantae</taxon>
        <taxon>Streptophyta</taxon>
        <taxon>Embryophyta</taxon>
        <taxon>Tracheophyta</taxon>
        <taxon>Spermatophyta</taxon>
        <taxon>Magnoliopsida</taxon>
        <taxon>eudicotyledons</taxon>
        <taxon>Gunneridae</taxon>
        <taxon>Pentapetalae</taxon>
        <taxon>asterids</taxon>
        <taxon>lamiids</taxon>
        <taxon>Solanales</taxon>
        <taxon>Solanaceae</taxon>
        <taxon>Nicotianoideae</taxon>
        <taxon>Nicotianeae</taxon>
        <taxon>Nicotiana</taxon>
    </lineage>
</organism>
<sequence>MSSKKLLVLKTRDGEEFELDEAVAVRSEAIKNMVEDDCASNAIPLPNVDSKTMAKVVEYWKKHSEEGVSGDELKDFDKNFVKVLNYSELYDLILAANYLNDKELLDILCQETADRIKGKTPEEIRKAFNIKNDFTPEEEEQIRQENAWAFD</sequence>
<evidence type="ECO:0000313" key="6">
    <source>
        <dbReference type="RefSeq" id="XP_016472204.2"/>
    </source>
</evidence>
<dbReference type="SUPFAM" id="SSF81382">
    <property type="entry name" value="Skp1 dimerisation domain-like"/>
    <property type="match status" value="1"/>
</dbReference>
<dbReference type="SMART" id="SM00512">
    <property type="entry name" value="Skp1"/>
    <property type="match status" value="1"/>
</dbReference>
<dbReference type="FunFam" id="3.30.710.10:FF:000026">
    <property type="entry name" value="E3 ubiquitin ligase complex SCF subunit"/>
    <property type="match status" value="1"/>
</dbReference>
<dbReference type="SUPFAM" id="SSF54695">
    <property type="entry name" value="POZ domain"/>
    <property type="match status" value="1"/>
</dbReference>
<dbReference type="RefSeq" id="XP_016472204.1">
    <property type="nucleotide sequence ID" value="XM_016616718.1"/>
</dbReference>
<dbReference type="GO" id="GO:0097602">
    <property type="term" value="F:cullin family protein binding"/>
    <property type="evidence" value="ECO:0000318"/>
    <property type="project" value="GO_Central"/>
</dbReference>
<dbReference type="OMA" id="IVSEMCT"/>
<keyword evidence="3 4" id="KW-0833">Ubl conjugation pathway</keyword>
<comment type="pathway">
    <text evidence="1 4">Protein modification; protein ubiquitination.</text>
</comment>
<dbReference type="SMR" id="A0A1S4A6H3"/>
<evidence type="ECO:0000256" key="2">
    <source>
        <dbReference type="ARBA" id="ARBA00009993"/>
    </source>
</evidence>
<dbReference type="PIRSF" id="PIRSF028729">
    <property type="entry name" value="E3_ubiquit_lig_SCF_Skp"/>
    <property type="match status" value="1"/>
</dbReference>
<dbReference type="UniPathway" id="UPA00143"/>
<dbReference type="GO" id="GO:0005737">
    <property type="term" value="C:cytoplasm"/>
    <property type="evidence" value="ECO:0000318"/>
    <property type="project" value="GO_Central"/>
</dbReference>
<keyword evidence="5" id="KW-1185">Reference proteome</keyword>
<evidence type="ECO:0000256" key="3">
    <source>
        <dbReference type="ARBA" id="ARBA00022786"/>
    </source>
</evidence>
<dbReference type="InterPro" id="IPR001232">
    <property type="entry name" value="SKP1-like"/>
</dbReference>
<dbReference type="GeneID" id="107794237"/>
<dbReference type="RefSeq" id="XP_016472204.2">
    <property type="nucleotide sequence ID" value="XM_016616718.2"/>
</dbReference>
<dbReference type="KEGG" id="nta:107794237"/>
<accession>A0A1S4A6H3</accession>